<protein>
    <recommendedName>
        <fullName evidence="9 10">2,3-bisphosphoglycerate-independent phosphoglycerate mutase</fullName>
        <shortName evidence="9">BPG-independent PGAM</shortName>
        <shortName evidence="9">Phosphoglyceromutase</shortName>
        <shortName evidence="9">iPGM</shortName>
        <ecNumber evidence="9 10">5.4.2.12</ecNumber>
    </recommendedName>
</protein>
<feature type="binding site" evidence="9 12">
    <location>
        <position position="330"/>
    </location>
    <ligand>
        <name>substrate</name>
    </ligand>
</feature>
<evidence type="ECO:0000256" key="10">
    <source>
        <dbReference type="NCBIfam" id="TIGR01307"/>
    </source>
</evidence>
<feature type="binding site" evidence="9 13">
    <location>
        <position position="439"/>
    </location>
    <ligand>
        <name>Mn(2+)</name>
        <dbReference type="ChEBI" id="CHEBI:29035"/>
        <label>2</label>
    </ligand>
</feature>
<dbReference type="FunFam" id="3.40.1450.10:FF:000002">
    <property type="entry name" value="2,3-bisphosphoglycerate-independent phosphoglycerate mutase"/>
    <property type="match status" value="1"/>
</dbReference>
<dbReference type="GO" id="GO:0006096">
    <property type="term" value="P:glycolytic process"/>
    <property type="evidence" value="ECO:0007669"/>
    <property type="project" value="UniProtKB-UniRule"/>
</dbReference>
<organism evidence="16 17">
    <name type="scientific">Cetobacterium ceti</name>
    <dbReference type="NCBI Taxonomy" id="180163"/>
    <lineage>
        <taxon>Bacteria</taxon>
        <taxon>Fusobacteriati</taxon>
        <taxon>Fusobacteriota</taxon>
        <taxon>Fusobacteriia</taxon>
        <taxon>Fusobacteriales</taxon>
        <taxon>Fusobacteriaceae</taxon>
        <taxon>Cetobacterium</taxon>
    </lineage>
</organism>
<dbReference type="PANTHER" id="PTHR31637">
    <property type="entry name" value="2,3-BISPHOSPHOGLYCERATE-INDEPENDENT PHOSPHOGLYCERATE MUTASE"/>
    <property type="match status" value="1"/>
</dbReference>
<dbReference type="InterPro" id="IPR017850">
    <property type="entry name" value="Alkaline_phosphatase_core_sf"/>
</dbReference>
<feature type="domain" description="BPG-independent PGAM N-terminal" evidence="15">
    <location>
        <begin position="83"/>
        <end position="293"/>
    </location>
</feature>
<evidence type="ECO:0000256" key="5">
    <source>
        <dbReference type="ARBA" id="ARBA00022723"/>
    </source>
</evidence>
<comment type="catalytic activity">
    <reaction evidence="1 9">
        <text>(2R)-2-phosphoglycerate = (2R)-3-phosphoglycerate</text>
        <dbReference type="Rhea" id="RHEA:15901"/>
        <dbReference type="ChEBI" id="CHEBI:58272"/>
        <dbReference type="ChEBI" id="CHEBI:58289"/>
        <dbReference type="EC" id="5.4.2.12"/>
    </reaction>
</comment>
<dbReference type="PANTHER" id="PTHR31637:SF0">
    <property type="entry name" value="2,3-BISPHOSPHOGLYCERATE-INDEPENDENT PHOSPHOGLYCERATE MUTASE"/>
    <property type="match status" value="1"/>
</dbReference>
<feature type="binding site" evidence="9 13">
    <location>
        <position position="438"/>
    </location>
    <ligand>
        <name>Mn(2+)</name>
        <dbReference type="ChEBI" id="CHEBI:29035"/>
        <label>2</label>
    </ligand>
</feature>
<dbReference type="UniPathway" id="UPA00109">
    <property type="reaction ID" value="UER00186"/>
</dbReference>
<comment type="cofactor">
    <cofactor evidence="9">
        <name>Mn(2+)</name>
        <dbReference type="ChEBI" id="CHEBI:29035"/>
    </cofactor>
    <text evidence="9">Binds 2 manganese ions per subunit.</text>
</comment>
<gene>
    <name evidence="9" type="primary">gpmI</name>
    <name evidence="16" type="ORF">SAMN02745174_00704</name>
</gene>
<dbReference type="RefSeq" id="WP_078693236.1">
    <property type="nucleotide sequence ID" value="NZ_FUWX01000005.1"/>
</dbReference>
<reference evidence="16 17" key="1">
    <citation type="submission" date="2017-02" db="EMBL/GenBank/DDBJ databases">
        <authorList>
            <person name="Peterson S.W."/>
        </authorList>
    </citation>
    <scope>NUCLEOTIDE SEQUENCE [LARGE SCALE GENOMIC DNA]</scope>
    <source>
        <strain evidence="16 17">ATCC 700028</strain>
    </source>
</reference>
<keyword evidence="17" id="KW-1185">Reference proteome</keyword>
<dbReference type="HAMAP" id="MF_01038">
    <property type="entry name" value="GpmI"/>
    <property type="match status" value="1"/>
</dbReference>
<dbReference type="InterPro" id="IPR036646">
    <property type="entry name" value="PGAM_B_sf"/>
</dbReference>
<evidence type="ECO:0000256" key="9">
    <source>
        <dbReference type="HAMAP-Rule" id="MF_01038"/>
    </source>
</evidence>
<dbReference type="SUPFAM" id="SSF64158">
    <property type="entry name" value="2,3-Bisphosphoglycerate-independent phosphoglycerate mutase, substrate-binding domain"/>
    <property type="match status" value="1"/>
</dbReference>
<dbReference type="InterPro" id="IPR006124">
    <property type="entry name" value="Metalloenzyme"/>
</dbReference>
<dbReference type="STRING" id="180163.SAMN02745174_00704"/>
<accession>A0A1T4L0M4</accession>
<dbReference type="SUPFAM" id="SSF53649">
    <property type="entry name" value="Alkaline phosphatase-like"/>
    <property type="match status" value="1"/>
</dbReference>
<dbReference type="Gene3D" id="3.40.1450.10">
    <property type="entry name" value="BPG-independent phosphoglycerate mutase, domain B"/>
    <property type="match status" value="1"/>
</dbReference>
<feature type="active site" description="Phosphoserine intermediate" evidence="9 11">
    <location>
        <position position="63"/>
    </location>
</feature>
<sequence length="507" mass="56522">MAKKPLMLMILDGWGLNPNSKEKNSILAANPANFIELINKYPHSQLKASGEAVGLPDGQMGNSEVGHLNIGAGRVIYQPLVEITKDIRDGDFFKKPELVEAFEYAKENNTGIHFGGLLSDGGVHSHINHLFGLLEMAKKYDLKKVYIHCFMDGRDTAPTSGLGYIKELEDKIKELGVGTIATISGRYFAMDRDTNWDRTKKAYDVIVGKNRDNRANTPEEVVENSYKNEKTDEFIEPTLVAEEGILQKGDVFVNFNFRPDRARQITRAINDKEFKGFEREYLGIKYYCMRQYDATIAAPIVYHDKEIANTLGEVLANHKLTQLRTAETEKYAHVTFFFNGGKETQFEGEDRILVASPKVATYDLQPEMSAPELMEKTLNAIDSEKYDVIIINFANPDMVGHTGNFDATVAAIKAVDKAVGEISKKILEKDGILLITADHGNAEKMEDPETGAIFTAHTTNEVPFVMVSKKEMGTLENGKLADIAPTMLDILNIEKPVEMTGVSLLKK</sequence>
<dbReference type="Pfam" id="PF06415">
    <property type="entry name" value="iPGM_N"/>
    <property type="match status" value="1"/>
</dbReference>
<dbReference type="NCBIfam" id="TIGR01307">
    <property type="entry name" value="pgm_bpd_ind"/>
    <property type="match status" value="1"/>
</dbReference>
<keyword evidence="7 9" id="KW-0464">Manganese</keyword>
<evidence type="ECO:0000256" key="12">
    <source>
        <dbReference type="PIRSR" id="PIRSR001492-2"/>
    </source>
</evidence>
<feature type="binding site" evidence="9 12">
    <location>
        <begin position="154"/>
        <end position="155"/>
    </location>
    <ligand>
        <name>substrate</name>
    </ligand>
</feature>
<evidence type="ECO:0000256" key="3">
    <source>
        <dbReference type="ARBA" id="ARBA00004798"/>
    </source>
</evidence>
<dbReference type="AlphaFoldDB" id="A0A1T4L0M4"/>
<dbReference type="EC" id="5.4.2.12" evidence="9 10"/>
<dbReference type="GO" id="GO:0005829">
    <property type="term" value="C:cytosol"/>
    <property type="evidence" value="ECO:0007669"/>
    <property type="project" value="TreeGrafter"/>
</dbReference>
<comment type="similarity">
    <text evidence="4 9">Belongs to the BPG-independent phosphoglycerate mutase family.</text>
</comment>
<dbReference type="InterPro" id="IPR005995">
    <property type="entry name" value="Pgm_bpd_ind"/>
</dbReference>
<dbReference type="InterPro" id="IPR011258">
    <property type="entry name" value="BPG-indep_PGM_N"/>
</dbReference>
<feature type="binding site" evidence="9 13">
    <location>
        <position position="63"/>
    </location>
    <ligand>
        <name>Mn(2+)</name>
        <dbReference type="ChEBI" id="CHEBI:29035"/>
        <label>2</label>
    </ligand>
</feature>
<evidence type="ECO:0000256" key="4">
    <source>
        <dbReference type="ARBA" id="ARBA00008819"/>
    </source>
</evidence>
<evidence type="ECO:0000256" key="6">
    <source>
        <dbReference type="ARBA" id="ARBA00023152"/>
    </source>
</evidence>
<dbReference type="EMBL" id="FUWX01000005">
    <property type="protein sequence ID" value="SJZ48249.1"/>
    <property type="molecule type" value="Genomic_DNA"/>
</dbReference>
<evidence type="ECO:0000256" key="2">
    <source>
        <dbReference type="ARBA" id="ARBA00002315"/>
    </source>
</evidence>
<feature type="binding site" evidence="9 13">
    <location>
        <position position="397"/>
    </location>
    <ligand>
        <name>Mn(2+)</name>
        <dbReference type="ChEBI" id="CHEBI:29035"/>
        <label>1</label>
    </ligand>
</feature>
<evidence type="ECO:0000256" key="11">
    <source>
        <dbReference type="PIRSR" id="PIRSR001492-1"/>
    </source>
</evidence>
<feature type="domain" description="Metalloenzyme" evidence="14">
    <location>
        <begin position="4"/>
        <end position="495"/>
    </location>
</feature>
<comment type="function">
    <text evidence="2 9">Catalyzes the interconversion of 2-phosphoglycerate and 3-phosphoglycerate.</text>
</comment>
<evidence type="ECO:0000313" key="16">
    <source>
        <dbReference type="EMBL" id="SJZ48249.1"/>
    </source>
</evidence>
<dbReference type="GO" id="GO:0006007">
    <property type="term" value="P:glucose catabolic process"/>
    <property type="evidence" value="ECO:0007669"/>
    <property type="project" value="InterPro"/>
</dbReference>
<name>A0A1T4L0M4_9FUSO</name>
<evidence type="ECO:0000256" key="13">
    <source>
        <dbReference type="PIRSR" id="PIRSR001492-3"/>
    </source>
</evidence>
<evidence type="ECO:0000256" key="1">
    <source>
        <dbReference type="ARBA" id="ARBA00000370"/>
    </source>
</evidence>
<dbReference type="PIRSF" id="PIRSF001492">
    <property type="entry name" value="IPGAM"/>
    <property type="match status" value="1"/>
</dbReference>
<comment type="subunit">
    <text evidence="9">Monomer.</text>
</comment>
<comment type="pathway">
    <text evidence="3 9">Carbohydrate degradation; glycolysis; pyruvate from D-glyceraldehyde 3-phosphate: step 3/5.</text>
</comment>
<dbReference type="Proteomes" id="UP000191153">
    <property type="component" value="Unassembled WGS sequence"/>
</dbReference>
<feature type="binding site" evidence="9 12">
    <location>
        <begin position="258"/>
        <end position="261"/>
    </location>
    <ligand>
        <name>substrate</name>
    </ligand>
</feature>
<dbReference type="CDD" id="cd16010">
    <property type="entry name" value="iPGM"/>
    <property type="match status" value="1"/>
</dbReference>
<dbReference type="GO" id="GO:0030145">
    <property type="term" value="F:manganese ion binding"/>
    <property type="evidence" value="ECO:0007669"/>
    <property type="project" value="UniProtKB-UniRule"/>
</dbReference>
<proteinExistence type="inferred from homology"/>
<feature type="binding site" evidence="9 13">
    <location>
        <position position="12"/>
    </location>
    <ligand>
        <name>Mn(2+)</name>
        <dbReference type="ChEBI" id="CHEBI:29035"/>
        <label>2</label>
    </ligand>
</feature>
<evidence type="ECO:0000259" key="14">
    <source>
        <dbReference type="Pfam" id="PF01676"/>
    </source>
</evidence>
<dbReference type="Pfam" id="PF01676">
    <property type="entry name" value="Metalloenzyme"/>
    <property type="match status" value="1"/>
</dbReference>
<feature type="binding site" evidence="9 12">
    <location>
        <position position="186"/>
    </location>
    <ligand>
        <name>substrate</name>
    </ligand>
</feature>
<dbReference type="OrthoDB" id="9800863at2"/>
<feature type="binding site" evidence="9 13">
    <location>
        <position position="457"/>
    </location>
    <ligand>
        <name>Mn(2+)</name>
        <dbReference type="ChEBI" id="CHEBI:29035"/>
        <label>1</label>
    </ligand>
</feature>
<keyword evidence="6 9" id="KW-0324">Glycolysis</keyword>
<evidence type="ECO:0000256" key="7">
    <source>
        <dbReference type="ARBA" id="ARBA00023211"/>
    </source>
</evidence>
<evidence type="ECO:0000256" key="8">
    <source>
        <dbReference type="ARBA" id="ARBA00023235"/>
    </source>
</evidence>
<keyword evidence="8 9" id="KW-0413">Isomerase</keyword>
<dbReference type="Gene3D" id="3.40.720.10">
    <property type="entry name" value="Alkaline Phosphatase, subunit A"/>
    <property type="match status" value="1"/>
</dbReference>
<keyword evidence="5 9" id="KW-0479">Metal-binding</keyword>
<dbReference type="GO" id="GO:0004619">
    <property type="term" value="F:phosphoglycerate mutase activity"/>
    <property type="evidence" value="ECO:0007669"/>
    <property type="project" value="UniProtKB-UniRule"/>
</dbReference>
<feature type="binding site" evidence="9 13">
    <location>
        <position position="401"/>
    </location>
    <ligand>
        <name>Mn(2+)</name>
        <dbReference type="ChEBI" id="CHEBI:29035"/>
        <label>1</label>
    </ligand>
</feature>
<evidence type="ECO:0000259" key="15">
    <source>
        <dbReference type="Pfam" id="PF06415"/>
    </source>
</evidence>
<feature type="binding site" evidence="9 12">
    <location>
        <position position="192"/>
    </location>
    <ligand>
        <name>substrate</name>
    </ligand>
</feature>
<feature type="binding site" evidence="9 12">
    <location>
        <position position="124"/>
    </location>
    <ligand>
        <name>substrate</name>
    </ligand>
</feature>
<evidence type="ECO:0000313" key="17">
    <source>
        <dbReference type="Proteomes" id="UP000191153"/>
    </source>
</evidence>